<dbReference type="Gene3D" id="2.30.31.10">
    <property type="entry name" value="Transcriptional Coactivator Pc4, Chain A"/>
    <property type="match status" value="1"/>
</dbReference>
<organism evidence="1 2">
    <name type="scientific">Phormidesmis priestleyi</name>
    <dbReference type="NCBI Taxonomy" id="268141"/>
    <lineage>
        <taxon>Bacteria</taxon>
        <taxon>Bacillati</taxon>
        <taxon>Cyanobacteriota</taxon>
        <taxon>Cyanophyceae</taxon>
        <taxon>Leptolyngbyales</taxon>
        <taxon>Leptolyngbyaceae</taxon>
        <taxon>Phormidesmis</taxon>
    </lineage>
</organism>
<reference evidence="1 2" key="2">
    <citation type="submission" date="2018-06" db="EMBL/GenBank/DDBJ databases">
        <title>Metagenomic assembly of (sub)arctic Cyanobacteria and their associated microbiome from non-axenic cultures.</title>
        <authorList>
            <person name="Baurain D."/>
        </authorList>
    </citation>
    <scope>NUCLEOTIDE SEQUENCE [LARGE SCALE GENOMIC DNA]</scope>
    <source>
        <strain evidence="1">ULC027bin1</strain>
    </source>
</reference>
<accession>A0A2W4Z7N2</accession>
<dbReference type="InterPro" id="IPR014947">
    <property type="entry name" value="DUF1818"/>
</dbReference>
<comment type="caution">
    <text evidence="1">The sequence shown here is derived from an EMBL/GenBank/DDBJ whole genome shotgun (WGS) entry which is preliminary data.</text>
</comment>
<dbReference type="GO" id="GO:0003677">
    <property type="term" value="F:DNA binding"/>
    <property type="evidence" value="ECO:0007669"/>
    <property type="project" value="InterPro"/>
</dbReference>
<gene>
    <name evidence="1" type="ORF">DCF15_11495</name>
</gene>
<evidence type="ECO:0000313" key="2">
    <source>
        <dbReference type="Proteomes" id="UP000249794"/>
    </source>
</evidence>
<dbReference type="SUPFAM" id="SSF54447">
    <property type="entry name" value="ssDNA-binding transcriptional regulator domain"/>
    <property type="match status" value="1"/>
</dbReference>
<evidence type="ECO:0000313" key="1">
    <source>
        <dbReference type="EMBL" id="PZO54761.1"/>
    </source>
</evidence>
<dbReference type="Proteomes" id="UP000249794">
    <property type="component" value="Unassembled WGS sequence"/>
</dbReference>
<dbReference type="EMBL" id="QBMP01000110">
    <property type="protein sequence ID" value="PZO54761.1"/>
    <property type="molecule type" value="Genomic_DNA"/>
</dbReference>
<proteinExistence type="predicted"/>
<name>A0A2W4Z7N2_9CYAN</name>
<sequence>MIRQIKSGEGWRIGWNPANSEFCGLLSGESWSIELTAAEFADFCRGVQKLQATMAAMASELMDEERLSCEQETAALWLEAEGFPAAYSLRFILRSGRRGEGAWPAAIVPELLAAIAEPSFGQWRE</sequence>
<dbReference type="GO" id="GO:0006355">
    <property type="term" value="P:regulation of DNA-templated transcription"/>
    <property type="evidence" value="ECO:0007669"/>
    <property type="project" value="InterPro"/>
</dbReference>
<dbReference type="InterPro" id="IPR009044">
    <property type="entry name" value="ssDNA-bd_transcriptional_reg"/>
</dbReference>
<dbReference type="Pfam" id="PF08848">
    <property type="entry name" value="DUF1818"/>
    <property type="match status" value="1"/>
</dbReference>
<reference evidence="2" key="1">
    <citation type="submission" date="2018-04" db="EMBL/GenBank/DDBJ databases">
        <authorList>
            <person name="Cornet L."/>
        </authorList>
    </citation>
    <scope>NUCLEOTIDE SEQUENCE [LARGE SCALE GENOMIC DNA]</scope>
</reference>
<protein>
    <submittedName>
        <fullName evidence="1">DUF1818 domain-containing protein</fullName>
    </submittedName>
</protein>
<dbReference type="AlphaFoldDB" id="A0A2W4Z7N2"/>